<accession>A0A9N9HCT0</accession>
<dbReference type="OrthoDB" id="2321371at2759"/>
<evidence type="ECO:0000313" key="2">
    <source>
        <dbReference type="EMBL" id="CAG8664122.1"/>
    </source>
</evidence>
<feature type="region of interest" description="Disordered" evidence="1">
    <location>
        <begin position="1"/>
        <end position="37"/>
    </location>
</feature>
<evidence type="ECO:0000313" key="3">
    <source>
        <dbReference type="Proteomes" id="UP000789570"/>
    </source>
</evidence>
<organism evidence="2 3">
    <name type="scientific">Funneliformis caledonium</name>
    <dbReference type="NCBI Taxonomy" id="1117310"/>
    <lineage>
        <taxon>Eukaryota</taxon>
        <taxon>Fungi</taxon>
        <taxon>Fungi incertae sedis</taxon>
        <taxon>Mucoromycota</taxon>
        <taxon>Glomeromycotina</taxon>
        <taxon>Glomeromycetes</taxon>
        <taxon>Glomerales</taxon>
        <taxon>Glomeraceae</taxon>
        <taxon>Funneliformis</taxon>
    </lineage>
</organism>
<gene>
    <name evidence="2" type="ORF">FCALED_LOCUS11691</name>
</gene>
<dbReference type="Proteomes" id="UP000789570">
    <property type="component" value="Unassembled WGS sequence"/>
</dbReference>
<sequence length="142" mass="15944">MSPIREHQTSPSSQHQPIAHSSGEDHSSTKSDKSNSLLTTVIDVETLQEYINSKRKAHIKAGSLDQYLQHIQAPEMYRLPQQPTLINSAISQRSNPFSNSLESIFNSSPNAEDDTMNDNLLDEDLSTFRFSNIKICYSSFKG</sequence>
<feature type="compositionally biased region" description="Basic and acidic residues" evidence="1">
    <location>
        <begin position="22"/>
        <end position="33"/>
    </location>
</feature>
<keyword evidence="3" id="KW-1185">Reference proteome</keyword>
<dbReference type="EMBL" id="CAJVPQ010005108">
    <property type="protein sequence ID" value="CAG8664122.1"/>
    <property type="molecule type" value="Genomic_DNA"/>
</dbReference>
<reference evidence="2" key="1">
    <citation type="submission" date="2021-06" db="EMBL/GenBank/DDBJ databases">
        <authorList>
            <person name="Kallberg Y."/>
            <person name="Tangrot J."/>
            <person name="Rosling A."/>
        </authorList>
    </citation>
    <scope>NUCLEOTIDE SEQUENCE</scope>
    <source>
        <strain evidence="2">UK204</strain>
    </source>
</reference>
<protein>
    <submittedName>
        <fullName evidence="2">2702_t:CDS:1</fullName>
    </submittedName>
</protein>
<comment type="caution">
    <text evidence="2">The sequence shown here is derived from an EMBL/GenBank/DDBJ whole genome shotgun (WGS) entry which is preliminary data.</text>
</comment>
<dbReference type="AlphaFoldDB" id="A0A9N9HCT0"/>
<evidence type="ECO:0000256" key="1">
    <source>
        <dbReference type="SAM" id="MobiDB-lite"/>
    </source>
</evidence>
<proteinExistence type="predicted"/>
<name>A0A9N9HCT0_9GLOM</name>